<evidence type="ECO:0000313" key="7">
    <source>
        <dbReference type="Proteomes" id="UP000004816"/>
    </source>
</evidence>
<dbReference type="NCBIfam" id="TIGR03691">
    <property type="entry name" value="20S_bact_alpha"/>
    <property type="match status" value="1"/>
</dbReference>
<sequence length="254" mass="27688">MTFPFYAPAEQIMRDRAELARKGIGRGRSVIVLTYAGGVLLVAENPSSTLRKISELYDRIGFAAVGKYSEFEQLRRAGIRLADTQGYQYDRRDVTGRSLANAYAQALAGAFTEQPKPFEVELAVAEVGLPDSAGRSQLYRISYDGSITDEREFIVMGGTADAISTAMKESYAPEAGLREALGFAVDALRQPAPTGNGKAPEPRELEASDLEVAVLERARPRRAFRRLGQAALAELLPRPADPQPAEPEQPDAEQ</sequence>
<dbReference type="CDD" id="cd01906">
    <property type="entry name" value="proteasome_protease_HslV"/>
    <property type="match status" value="1"/>
</dbReference>
<dbReference type="GO" id="GO:0010498">
    <property type="term" value="P:proteasomal protein catabolic process"/>
    <property type="evidence" value="ECO:0007669"/>
    <property type="project" value="UniProtKB-UniRule"/>
</dbReference>
<dbReference type="InterPro" id="IPR023332">
    <property type="entry name" value="Proteasome_alpha-type"/>
</dbReference>
<comment type="subcellular location">
    <subcellularLocation>
        <location evidence="3">Cytoplasm</location>
    </subcellularLocation>
</comment>
<comment type="similarity">
    <text evidence="3 4">Belongs to the peptidase T1A family.</text>
</comment>
<dbReference type="RefSeq" id="WP_007469006.1">
    <property type="nucleotide sequence ID" value="NZ_KI391954.1"/>
</dbReference>
<protein>
    <recommendedName>
        <fullName evidence="3">Proteasome subunit alpha</fullName>
    </recommendedName>
    <alternativeName>
        <fullName evidence="3">20S proteasome alpha subunit</fullName>
    </alternativeName>
    <alternativeName>
        <fullName evidence="3">Proteasome core protein PrcA</fullName>
    </alternativeName>
</protein>
<dbReference type="Pfam" id="PF00227">
    <property type="entry name" value="Proteasome"/>
    <property type="match status" value="1"/>
</dbReference>
<dbReference type="AlphaFoldDB" id="E5XPJ3"/>
<evidence type="ECO:0000256" key="4">
    <source>
        <dbReference type="PROSITE-ProRule" id="PRU00808"/>
    </source>
</evidence>
<dbReference type="eggNOG" id="COG0638">
    <property type="taxonomic scope" value="Bacteria"/>
</dbReference>
<dbReference type="InterPro" id="IPR029055">
    <property type="entry name" value="Ntn_hydrolases_N"/>
</dbReference>
<dbReference type="GO" id="GO:0005737">
    <property type="term" value="C:cytoplasm"/>
    <property type="evidence" value="ECO:0007669"/>
    <property type="project" value="UniProtKB-SubCell"/>
</dbReference>
<dbReference type="STRING" id="679197.HMPREF9336_01415"/>
<dbReference type="PANTHER" id="PTHR11599">
    <property type="entry name" value="PROTEASOME SUBUNIT ALPHA/BETA"/>
    <property type="match status" value="1"/>
</dbReference>
<dbReference type="GO" id="GO:0004298">
    <property type="term" value="F:threonine-type endopeptidase activity"/>
    <property type="evidence" value="ECO:0007669"/>
    <property type="project" value="InterPro"/>
</dbReference>
<dbReference type="Proteomes" id="UP000004816">
    <property type="component" value="Unassembled WGS sequence"/>
</dbReference>
<dbReference type="HOGENOM" id="CLU_071031_0_0_11"/>
<evidence type="ECO:0000313" key="6">
    <source>
        <dbReference type="EMBL" id="EFV13732.1"/>
    </source>
</evidence>
<dbReference type="InterPro" id="IPR050115">
    <property type="entry name" value="Proteasome_alpha"/>
</dbReference>
<reference evidence="6 7" key="1">
    <citation type="journal article" date="2011" name="Stand. Genomic Sci.">
        <title>High quality draft genome sequence of Segniliparus rugosus CDC 945(T)= (ATCC BAA-974(T)).</title>
        <authorList>
            <person name="Earl A.M."/>
            <person name="Desjardins C.A."/>
            <person name="Fitzgerald M.G."/>
            <person name="Arachchi H.M."/>
            <person name="Zeng Q."/>
            <person name="Mehta T."/>
            <person name="Griggs A."/>
            <person name="Birren B.W."/>
            <person name="Toney N.C."/>
            <person name="Carr J."/>
            <person name="Posey J."/>
            <person name="Butler W.R."/>
        </authorList>
    </citation>
    <scope>NUCLEOTIDE SEQUENCE [LARGE SCALE GENOMIC DNA]</scope>
    <source>
        <strain evidence="7">ATCC BAA-974 / DSM 45345 / CCUG 50838 / CIP 108380 / JCM 13579 / CDC 945</strain>
    </source>
</reference>
<keyword evidence="2 3" id="KW-0647">Proteasome</keyword>
<comment type="subunit">
    <text evidence="3">The 20S proteasome core is composed of 14 alpha and 14 beta subunits that assemble into four stacked heptameric rings, resulting in a barrel-shaped structure. The two inner rings, each composed of seven catalytic beta subunits, are sandwiched by two outer rings, each composed of seven alpha subunits. The catalytic chamber with the active sites is on the inside of the barrel. Has a gated structure, the ends of the cylinder being occluded by the N-termini of the alpha-subunits. Is capped by the proteasome-associated ATPase, ARC.</text>
</comment>
<dbReference type="PROSITE" id="PS51475">
    <property type="entry name" value="PROTEASOME_ALPHA_2"/>
    <property type="match status" value="1"/>
</dbReference>
<accession>E5XPJ3</accession>
<comment type="function">
    <text evidence="3">Component of the proteasome core, a large protease complex with broad specificity involved in protein degradation.</text>
</comment>
<proteinExistence type="inferred from homology"/>
<dbReference type="EMBL" id="ACZI02000003">
    <property type="protein sequence ID" value="EFV13732.1"/>
    <property type="molecule type" value="Genomic_DNA"/>
</dbReference>
<evidence type="ECO:0000256" key="2">
    <source>
        <dbReference type="ARBA" id="ARBA00022942"/>
    </source>
</evidence>
<keyword evidence="1 3" id="KW-0963">Cytoplasm</keyword>
<comment type="pathway">
    <text evidence="3">Protein degradation; proteasomal Pup-dependent pathway.</text>
</comment>
<name>E5XPJ3_SEGRC</name>
<evidence type="ECO:0000256" key="1">
    <source>
        <dbReference type="ARBA" id="ARBA00022490"/>
    </source>
</evidence>
<dbReference type="SUPFAM" id="SSF56235">
    <property type="entry name" value="N-terminal nucleophile aminohydrolases (Ntn hydrolases)"/>
    <property type="match status" value="1"/>
</dbReference>
<comment type="caution">
    <text evidence="6">The sequence shown here is derived from an EMBL/GenBank/DDBJ whole genome shotgun (WGS) entry which is preliminary data.</text>
</comment>
<keyword evidence="7" id="KW-1185">Reference proteome</keyword>
<evidence type="ECO:0000256" key="5">
    <source>
        <dbReference type="SAM" id="MobiDB-lite"/>
    </source>
</evidence>
<gene>
    <name evidence="3" type="primary">prcA</name>
    <name evidence="6" type="ORF">HMPREF9336_01415</name>
</gene>
<dbReference type="GO" id="GO:0019941">
    <property type="term" value="P:modification-dependent protein catabolic process"/>
    <property type="evidence" value="ECO:0007669"/>
    <property type="project" value="UniProtKB-UniRule"/>
</dbReference>
<dbReference type="OrthoDB" id="9775643at2"/>
<evidence type="ECO:0000256" key="3">
    <source>
        <dbReference type="HAMAP-Rule" id="MF_00289"/>
    </source>
</evidence>
<dbReference type="InterPro" id="IPR022296">
    <property type="entry name" value="Proteasome_asu_bac"/>
</dbReference>
<dbReference type="InterPro" id="IPR001353">
    <property type="entry name" value="Proteasome_sua/b"/>
</dbReference>
<dbReference type="UniPathway" id="UPA00997"/>
<dbReference type="GO" id="GO:0019773">
    <property type="term" value="C:proteasome core complex, alpha-subunit complex"/>
    <property type="evidence" value="ECO:0007669"/>
    <property type="project" value="UniProtKB-UniRule"/>
</dbReference>
<comment type="activity regulation">
    <text evidence="3">The formation of the proteasomal ATPase ARC-20S proteasome complex, likely via the docking of the C-termini of ARC into the intersubunit pockets in the alpha-rings, may trigger opening of the gate for substrate entry. Interconversion between the open-gate and close-gate conformations leads to a dynamic regulation of the 20S proteasome proteolysis activity.</text>
</comment>
<dbReference type="Gene3D" id="3.60.20.10">
    <property type="entry name" value="Glutamine Phosphoribosylpyrophosphate, subunit 1, domain 1"/>
    <property type="match status" value="1"/>
</dbReference>
<feature type="region of interest" description="Disordered" evidence="5">
    <location>
        <begin position="233"/>
        <end position="254"/>
    </location>
</feature>
<dbReference type="HAMAP" id="MF_00289_B">
    <property type="entry name" value="Proteasome_A_B"/>
    <property type="match status" value="1"/>
</dbReference>
<organism evidence="6 7">
    <name type="scientific">Segniliparus rugosus (strain ATCC BAA-974 / DSM 45345 / CCUG 50838 / CIP 108380 / JCM 13579 / CDC 945)</name>
    <dbReference type="NCBI Taxonomy" id="679197"/>
    <lineage>
        <taxon>Bacteria</taxon>
        <taxon>Bacillati</taxon>
        <taxon>Actinomycetota</taxon>
        <taxon>Actinomycetes</taxon>
        <taxon>Mycobacteriales</taxon>
        <taxon>Segniliparaceae</taxon>
        <taxon>Segniliparus</taxon>
    </lineage>
</organism>